<accession>A0AAV3Y668</accession>
<dbReference type="Gene3D" id="3.40.50.2300">
    <property type="match status" value="1"/>
</dbReference>
<dbReference type="SUPFAM" id="SSF53098">
    <property type="entry name" value="Ribonuclease H-like"/>
    <property type="match status" value="1"/>
</dbReference>
<evidence type="ECO:0000313" key="2">
    <source>
        <dbReference type="EMBL" id="GFN78418.1"/>
    </source>
</evidence>
<comment type="caution">
    <text evidence="2">The sequence shown here is derived from an EMBL/GenBank/DDBJ whole genome shotgun (WGS) entry which is preliminary data.</text>
</comment>
<feature type="domain" description="Piwi" evidence="1">
    <location>
        <begin position="181"/>
        <end position="268"/>
    </location>
</feature>
<reference evidence="2 3" key="1">
    <citation type="journal article" date="2021" name="Elife">
        <title>Chloroplast acquisition without the gene transfer in kleptoplastic sea slugs, Plakobranchus ocellatus.</title>
        <authorList>
            <person name="Maeda T."/>
            <person name="Takahashi S."/>
            <person name="Yoshida T."/>
            <person name="Shimamura S."/>
            <person name="Takaki Y."/>
            <person name="Nagai Y."/>
            <person name="Toyoda A."/>
            <person name="Suzuki Y."/>
            <person name="Arimoto A."/>
            <person name="Ishii H."/>
            <person name="Satoh N."/>
            <person name="Nishiyama T."/>
            <person name="Hasebe M."/>
            <person name="Maruyama T."/>
            <person name="Minagawa J."/>
            <person name="Obokata J."/>
            <person name="Shigenobu S."/>
        </authorList>
    </citation>
    <scope>NUCLEOTIDE SEQUENCE [LARGE SCALE GENOMIC DNA]</scope>
</reference>
<keyword evidence="3" id="KW-1185">Reference proteome</keyword>
<dbReference type="AlphaFoldDB" id="A0AAV3Y668"/>
<gene>
    <name evidence="2" type="ORF">PoB_000492400</name>
</gene>
<dbReference type="InterPro" id="IPR003165">
    <property type="entry name" value="Piwi"/>
</dbReference>
<organism evidence="2 3">
    <name type="scientific">Plakobranchus ocellatus</name>
    <dbReference type="NCBI Taxonomy" id="259542"/>
    <lineage>
        <taxon>Eukaryota</taxon>
        <taxon>Metazoa</taxon>
        <taxon>Spiralia</taxon>
        <taxon>Lophotrochozoa</taxon>
        <taxon>Mollusca</taxon>
        <taxon>Gastropoda</taxon>
        <taxon>Heterobranchia</taxon>
        <taxon>Euthyneura</taxon>
        <taxon>Panpulmonata</taxon>
        <taxon>Sacoglossa</taxon>
        <taxon>Placobranchoidea</taxon>
        <taxon>Plakobranchidae</taxon>
        <taxon>Plakobranchus</taxon>
    </lineage>
</organism>
<evidence type="ECO:0000313" key="3">
    <source>
        <dbReference type="Proteomes" id="UP000735302"/>
    </source>
</evidence>
<dbReference type="GO" id="GO:0003676">
    <property type="term" value="F:nucleic acid binding"/>
    <property type="evidence" value="ECO:0007669"/>
    <property type="project" value="InterPro"/>
</dbReference>
<dbReference type="Pfam" id="PF02171">
    <property type="entry name" value="Piwi"/>
    <property type="match status" value="1"/>
</dbReference>
<protein>
    <submittedName>
        <fullName evidence="2">Heat shock protein 70 a1-like</fullName>
    </submittedName>
</protein>
<keyword evidence="2" id="KW-0346">Stress response</keyword>
<proteinExistence type="predicted"/>
<name>A0AAV3Y668_9GAST</name>
<evidence type="ECO:0000259" key="1">
    <source>
        <dbReference type="PROSITE" id="PS50822"/>
    </source>
</evidence>
<dbReference type="PROSITE" id="PS50822">
    <property type="entry name" value="PIWI"/>
    <property type="match status" value="1"/>
</dbReference>
<sequence>MDPEFLCLIPELCYSSGLTDDMRSNFTMMKDLAAHTRVTPAQRQQAMKKFIDNVNRSPEAMAALAEWGLELDHSLVSINGRQLPIEEIIMGQKKFSSGPQADWSRDATRNQLISPVNLVNWGIFYTRRDAAKANDFIKHMQSETKNMGISCSVPFRKELVNEKIETMVQELRSSINDRVQLVVVINPTNRDDRYSAVKKVCCVEAPVPSQVIIAKTISRPDKLRSVVQKIALQINCKLGGELWAIKIPFQPIVLIIQEQQNLAVTIST</sequence>
<dbReference type="Proteomes" id="UP000735302">
    <property type="component" value="Unassembled WGS sequence"/>
</dbReference>
<dbReference type="EMBL" id="BLXT01000588">
    <property type="protein sequence ID" value="GFN78418.1"/>
    <property type="molecule type" value="Genomic_DNA"/>
</dbReference>
<dbReference type="PANTHER" id="PTHR22891">
    <property type="entry name" value="EUKARYOTIC TRANSLATION INITIATION FACTOR 2C"/>
    <property type="match status" value="1"/>
</dbReference>
<dbReference type="InterPro" id="IPR012337">
    <property type="entry name" value="RNaseH-like_sf"/>
</dbReference>